<evidence type="ECO:0000256" key="1">
    <source>
        <dbReference type="SAM" id="Phobius"/>
    </source>
</evidence>
<sequence>MLKWFLPDASKPSREYRAEQQRWAVATSDAIFRIAEMLLVCGAVVYLEQRASVPPIASTILSACVAMYARGRISAGMLEAIEEDDSPEERKRVQHLIANGVAFCIFVAAVTLTAPVVEIIVANQP</sequence>
<reference evidence="2" key="1">
    <citation type="submission" date="2020-07" db="EMBL/GenBank/DDBJ databases">
        <authorList>
            <person name="Camacho E."/>
        </authorList>
    </citation>
    <scope>NUCLEOTIDE SEQUENCE</scope>
    <source>
        <strain evidence="2">MPO218</strain>
    </source>
</reference>
<keyword evidence="1" id="KW-0812">Transmembrane</keyword>
<evidence type="ECO:0000313" key="2">
    <source>
        <dbReference type="EMBL" id="QTH21713.1"/>
    </source>
</evidence>
<accession>A0A975D2Z1</accession>
<protein>
    <submittedName>
        <fullName evidence="2">Uncharacterized protein</fullName>
    </submittedName>
</protein>
<feature type="transmembrane region" description="Helical" evidence="1">
    <location>
        <begin position="96"/>
        <end position="122"/>
    </location>
</feature>
<evidence type="ECO:0000313" key="3">
    <source>
        <dbReference type="Proteomes" id="UP000664914"/>
    </source>
</evidence>
<dbReference type="AlphaFoldDB" id="A0A975D2Z1"/>
<dbReference type="Proteomes" id="UP000664914">
    <property type="component" value="Chromosome"/>
</dbReference>
<proteinExistence type="predicted"/>
<keyword evidence="1" id="KW-0472">Membrane</keyword>
<dbReference type="RefSeq" id="WP_208632886.1">
    <property type="nucleotide sequence ID" value="NZ_CP059319.1"/>
</dbReference>
<keyword evidence="1" id="KW-1133">Transmembrane helix</keyword>
<gene>
    <name evidence="2" type="ORF">HRJ34_26005</name>
</gene>
<name>A0A975D2Z1_9SPHN</name>
<organism evidence="2 3">
    <name type="scientific">Rhizorhabdus wittichii</name>
    <dbReference type="NCBI Taxonomy" id="160791"/>
    <lineage>
        <taxon>Bacteria</taxon>
        <taxon>Pseudomonadati</taxon>
        <taxon>Pseudomonadota</taxon>
        <taxon>Alphaproteobacteria</taxon>
        <taxon>Sphingomonadales</taxon>
        <taxon>Sphingomonadaceae</taxon>
        <taxon>Rhizorhabdus</taxon>
    </lineage>
</organism>
<reference evidence="2" key="2">
    <citation type="submission" date="2021-04" db="EMBL/GenBank/DDBJ databases">
        <title>Isolation and genomic analysis of the ibuprofen-degrading bacterium Sphingomonas strain MPO218.</title>
        <authorList>
            <person name="Aulestia M."/>
            <person name="Flores A."/>
            <person name="Mangas E.L."/>
            <person name="Perez-Pulido A.J."/>
            <person name="Santero E."/>
            <person name="Camacho E.M."/>
        </authorList>
    </citation>
    <scope>NUCLEOTIDE SEQUENCE</scope>
    <source>
        <strain evidence="2">MPO218</strain>
    </source>
</reference>
<dbReference type="EMBL" id="CP059319">
    <property type="protein sequence ID" value="QTH21713.1"/>
    <property type="molecule type" value="Genomic_DNA"/>
</dbReference>